<evidence type="ECO:0000256" key="3">
    <source>
        <dbReference type="ARBA" id="ARBA00022771"/>
    </source>
</evidence>
<dbReference type="GO" id="GO:0000978">
    <property type="term" value="F:RNA polymerase II cis-regulatory region sequence-specific DNA binding"/>
    <property type="evidence" value="ECO:0007669"/>
    <property type="project" value="TreeGrafter"/>
</dbReference>
<feature type="region of interest" description="Disordered" evidence="9">
    <location>
        <begin position="129"/>
        <end position="159"/>
    </location>
</feature>
<name>A0A914BX53_9BILA</name>
<dbReference type="Pfam" id="PF00320">
    <property type="entry name" value="GATA"/>
    <property type="match status" value="1"/>
</dbReference>
<keyword evidence="5" id="KW-0805">Transcription regulation</keyword>
<feature type="compositionally biased region" description="Basic and acidic residues" evidence="9">
    <location>
        <begin position="268"/>
        <end position="281"/>
    </location>
</feature>
<dbReference type="PANTHER" id="PTHR10071:SF233">
    <property type="entry name" value="TRANSCRIPTION FACTOR ELT-6"/>
    <property type="match status" value="1"/>
</dbReference>
<dbReference type="GO" id="GO:0005634">
    <property type="term" value="C:nucleus"/>
    <property type="evidence" value="ECO:0007669"/>
    <property type="project" value="UniProtKB-SubCell"/>
</dbReference>
<evidence type="ECO:0000256" key="5">
    <source>
        <dbReference type="ARBA" id="ARBA00023015"/>
    </source>
</evidence>
<evidence type="ECO:0000256" key="1">
    <source>
        <dbReference type="ARBA" id="ARBA00004123"/>
    </source>
</evidence>
<keyword evidence="3 8" id="KW-0863">Zinc-finger</keyword>
<dbReference type="SMART" id="SM00401">
    <property type="entry name" value="ZnF_GATA"/>
    <property type="match status" value="1"/>
</dbReference>
<feature type="region of interest" description="Disordered" evidence="9">
    <location>
        <begin position="225"/>
        <end position="301"/>
    </location>
</feature>
<proteinExistence type="predicted"/>
<dbReference type="InterPro" id="IPR039355">
    <property type="entry name" value="Transcription_factor_GATA"/>
</dbReference>
<evidence type="ECO:0000256" key="4">
    <source>
        <dbReference type="ARBA" id="ARBA00022833"/>
    </source>
</evidence>
<evidence type="ECO:0000313" key="11">
    <source>
        <dbReference type="Proteomes" id="UP000887540"/>
    </source>
</evidence>
<dbReference type="PROSITE" id="PS50114">
    <property type="entry name" value="GATA_ZN_FINGER_2"/>
    <property type="match status" value="1"/>
</dbReference>
<dbReference type="GO" id="GO:0000981">
    <property type="term" value="F:DNA-binding transcription factor activity, RNA polymerase II-specific"/>
    <property type="evidence" value="ECO:0007669"/>
    <property type="project" value="TreeGrafter"/>
</dbReference>
<evidence type="ECO:0000313" key="12">
    <source>
        <dbReference type="WBParaSite" id="ACRNAN_Path_1188.g4606.t1"/>
    </source>
</evidence>
<feature type="compositionally biased region" description="Polar residues" evidence="9">
    <location>
        <begin position="290"/>
        <end position="301"/>
    </location>
</feature>
<keyword evidence="2" id="KW-0479">Metal-binding</keyword>
<reference evidence="12" key="1">
    <citation type="submission" date="2022-11" db="UniProtKB">
        <authorList>
            <consortium name="WormBaseParasite"/>
        </authorList>
    </citation>
    <scope>IDENTIFICATION</scope>
</reference>
<feature type="compositionally biased region" description="Polar residues" evidence="9">
    <location>
        <begin position="247"/>
        <end position="263"/>
    </location>
</feature>
<keyword evidence="11" id="KW-1185">Reference proteome</keyword>
<dbReference type="GO" id="GO:0045944">
    <property type="term" value="P:positive regulation of transcription by RNA polymerase II"/>
    <property type="evidence" value="ECO:0007669"/>
    <property type="project" value="TreeGrafter"/>
</dbReference>
<dbReference type="PROSITE" id="PS00344">
    <property type="entry name" value="GATA_ZN_FINGER_1"/>
    <property type="match status" value="1"/>
</dbReference>
<dbReference type="InterPro" id="IPR013088">
    <property type="entry name" value="Znf_NHR/GATA"/>
</dbReference>
<evidence type="ECO:0000256" key="9">
    <source>
        <dbReference type="SAM" id="MobiDB-lite"/>
    </source>
</evidence>
<keyword evidence="4" id="KW-0862">Zinc</keyword>
<evidence type="ECO:0000256" key="6">
    <source>
        <dbReference type="ARBA" id="ARBA00023163"/>
    </source>
</evidence>
<keyword evidence="7" id="KW-0539">Nucleus</keyword>
<dbReference type="GO" id="GO:0008270">
    <property type="term" value="F:zinc ion binding"/>
    <property type="evidence" value="ECO:0007669"/>
    <property type="project" value="UniProtKB-KW"/>
</dbReference>
<dbReference type="GO" id="GO:0045165">
    <property type="term" value="P:cell fate commitment"/>
    <property type="evidence" value="ECO:0007669"/>
    <property type="project" value="TreeGrafter"/>
</dbReference>
<evidence type="ECO:0000256" key="7">
    <source>
        <dbReference type="ARBA" id="ARBA00023242"/>
    </source>
</evidence>
<comment type="subcellular location">
    <subcellularLocation>
        <location evidence="1">Nucleus</location>
    </subcellularLocation>
</comment>
<keyword evidence="6" id="KW-0804">Transcription</keyword>
<sequence length="421" mass="45331">MTMVANSTTQMPFGGTAHGCAACRQLHADIKVSVTQITDKLDKLFIRVEELFAQKENGVRCLPSTATHVNDSPVLPMTATSSVRPTNSLGKIGVATKKEKEAKKLPEMSINSDENGLIENYNSSFRNSSSLGASISGSRKRKPTRDTVHKMDNANSGPESLKLDQATAALLEDAAKSGMAPFLDSVTLANLMALTNPQVYNSTNLYSMLFESDLSAPAITSATVTPATNTSKSTAAPIKPGTPPVPISSTRSPASKSPHSVASNGGDLLERDIKDEPKDSGTETDEQSDLGDTSASRCNNCNTTKTTAWRRDHEGKLVCNACGLYYRLHRTNRPVHMRKDFIQQRFRRKNANNHEDDMNGTNIMEIEGEPPGSLNKSHENQVGVANSVSDSLSSILPSLIALSSTNSPIFNVFESSNQQSA</sequence>
<dbReference type="WBParaSite" id="ACRNAN_Path_1188.g4606.t1">
    <property type="protein sequence ID" value="ACRNAN_Path_1188.g4606.t1"/>
    <property type="gene ID" value="ACRNAN_Path_1188.g4606"/>
</dbReference>
<dbReference type="Gene3D" id="3.30.50.10">
    <property type="entry name" value="Erythroid Transcription Factor GATA-1, subunit A"/>
    <property type="match status" value="1"/>
</dbReference>
<dbReference type="GO" id="GO:0000122">
    <property type="term" value="P:negative regulation of transcription by RNA polymerase II"/>
    <property type="evidence" value="ECO:0007669"/>
    <property type="project" value="TreeGrafter"/>
</dbReference>
<accession>A0A914BX53</accession>
<protein>
    <submittedName>
        <fullName evidence="12">GATA-type domain-containing protein</fullName>
    </submittedName>
</protein>
<evidence type="ECO:0000256" key="2">
    <source>
        <dbReference type="ARBA" id="ARBA00022723"/>
    </source>
</evidence>
<dbReference type="AlphaFoldDB" id="A0A914BX53"/>
<dbReference type="CDD" id="cd00202">
    <property type="entry name" value="ZnF_GATA"/>
    <property type="match status" value="1"/>
</dbReference>
<feature type="compositionally biased region" description="Polar residues" evidence="9">
    <location>
        <begin position="225"/>
        <end position="234"/>
    </location>
</feature>
<dbReference type="InterPro" id="IPR000679">
    <property type="entry name" value="Znf_GATA"/>
</dbReference>
<feature type="domain" description="GATA-type" evidence="10">
    <location>
        <begin position="292"/>
        <end position="345"/>
    </location>
</feature>
<evidence type="ECO:0000259" key="10">
    <source>
        <dbReference type="PROSITE" id="PS50114"/>
    </source>
</evidence>
<dbReference type="SUPFAM" id="SSF57716">
    <property type="entry name" value="Glucocorticoid receptor-like (DNA-binding domain)"/>
    <property type="match status" value="1"/>
</dbReference>
<organism evidence="11 12">
    <name type="scientific">Acrobeloides nanus</name>
    <dbReference type="NCBI Taxonomy" id="290746"/>
    <lineage>
        <taxon>Eukaryota</taxon>
        <taxon>Metazoa</taxon>
        <taxon>Ecdysozoa</taxon>
        <taxon>Nematoda</taxon>
        <taxon>Chromadorea</taxon>
        <taxon>Rhabditida</taxon>
        <taxon>Tylenchina</taxon>
        <taxon>Cephalobomorpha</taxon>
        <taxon>Cephaloboidea</taxon>
        <taxon>Cephalobidae</taxon>
        <taxon>Acrobeloides</taxon>
    </lineage>
</organism>
<dbReference type="PRINTS" id="PR00619">
    <property type="entry name" value="GATAZNFINGER"/>
</dbReference>
<dbReference type="Proteomes" id="UP000887540">
    <property type="component" value="Unplaced"/>
</dbReference>
<dbReference type="PANTHER" id="PTHR10071">
    <property type="entry name" value="TRANSCRIPTION FACTOR GATA FAMILY MEMBER"/>
    <property type="match status" value="1"/>
</dbReference>
<evidence type="ECO:0000256" key="8">
    <source>
        <dbReference type="PROSITE-ProRule" id="PRU00094"/>
    </source>
</evidence>